<dbReference type="Gene3D" id="3.30.160.60">
    <property type="entry name" value="Classic Zinc Finger"/>
    <property type="match status" value="1"/>
</dbReference>
<dbReference type="Pfam" id="PF05920">
    <property type="entry name" value="Homeobox_KN"/>
    <property type="match status" value="1"/>
</dbReference>
<dbReference type="GO" id="GO:0003677">
    <property type="term" value="F:DNA binding"/>
    <property type="evidence" value="ECO:0007669"/>
    <property type="project" value="UniProtKB-UniRule"/>
</dbReference>
<feature type="compositionally biased region" description="Basic residues" evidence="6">
    <location>
        <begin position="79"/>
        <end position="95"/>
    </location>
</feature>
<dbReference type="GO" id="GO:0008270">
    <property type="term" value="F:zinc ion binding"/>
    <property type="evidence" value="ECO:0007669"/>
    <property type="project" value="UniProtKB-KW"/>
</dbReference>
<evidence type="ECO:0000256" key="3">
    <source>
        <dbReference type="ARBA" id="ARBA00023242"/>
    </source>
</evidence>
<sequence length="957" mass="105216">MDAEQDLQGENAASSIPSAMISETPKRKGIRFPRFAVKILRNWLETHKSDPYPTEEQRLQLELETQLTPTQITNYLANGRRRRKIAEKNKSKLGRSPRLQPTTSPIAIPIAVDKPWDELNPLERWRNSPPENEPAALNDIVYAVVQSDLPSETPAEETPSHGRRGQGSSSGSNPSRFHAPSTVSQETSSGMTSSMSASSAAFSHGSSRSKSTHGSFGSFGSSLIGKKGRQRKRRAPPLSKTSAVQKRIFQCTFCTDTFRTKYDWTRHEKSLHLSLEKWICVPDGPIITNSLTGEPRCAYCDEPNPDADHLETHNHKQCDEKGLDSRTFYRKDHLRQHLRLMHGCELRPAMQSWRSTADQINSRCGFCSQRFATWSERTDHLVAHFKAGATMTEWKGCRGFDPAVAAQVSNAMPPYLIGVETVSPNPFSASRWNTTPLVVDRSLPDDENLLRDGVPEKPSGTRTTCWEMLTIHLGRYAKQMAAKGETVTDEMLQAQARRIIYDSDDSWNQTAADNPEWLGLFKKASGLDFVPTEIGGQGARIPDDLETYGDLGLRIPFALQLQAFSESLNGLDAKHNGINLSSSPRDSHRVAKPYQRALELRRSDLKEIYEDLSSTNSGYQGPQKCAHRKCHRNYIDVALVDGVYTPGPRMWRWCDAELEPERAARVTRKLGSGSNKLGHLLSPSSFPAGGVGGAPGLPIDTHAVFDPLALPADTVVAASLRAESILRMQDEPTTPPVGLDGHYFHFPPPNHHQQQQQQQQLLDPRLHPTSSSTPNYAFGLDAIGDIGQDLFSLQQPQQPQRNLAFDPSSIVRDAATTTAGSASTSTVSPTTTSTDFFLAAPSYTLLQPRQTPTITSPETSLALFENQVEEFFRLEDATVATAPAPAAGADIGNGVGIAMGNSPSTKSPFAMDLTSAGGRNGAFAGLWNGEEDAAMMVFGEGEEGIFDLDLRMEEGGW</sequence>
<dbReference type="AlphaFoldDB" id="A0A6J3LS66"/>
<proteinExistence type="predicted"/>
<feature type="domain" description="Homeobox" evidence="7">
    <location>
        <begin position="23"/>
        <end position="86"/>
    </location>
</feature>
<keyword evidence="4" id="KW-0863">Zinc-finger</keyword>
<evidence type="ECO:0000259" key="7">
    <source>
        <dbReference type="PROSITE" id="PS50071"/>
    </source>
</evidence>
<protein>
    <recommendedName>
        <fullName evidence="11">Homeobox domain-containing protein</fullName>
    </recommendedName>
</protein>
<dbReference type="SMART" id="SM00389">
    <property type="entry name" value="HOX"/>
    <property type="match status" value="1"/>
</dbReference>
<keyword evidence="4" id="KW-0479">Metal-binding</keyword>
<dbReference type="Gene3D" id="1.10.10.60">
    <property type="entry name" value="Homeodomain-like"/>
    <property type="match status" value="1"/>
</dbReference>
<comment type="subcellular location">
    <subcellularLocation>
        <location evidence="5">Nucleus</location>
    </subcellularLocation>
</comment>
<dbReference type="InterPro" id="IPR008422">
    <property type="entry name" value="KN_HD"/>
</dbReference>
<evidence type="ECO:0000256" key="6">
    <source>
        <dbReference type="SAM" id="MobiDB-lite"/>
    </source>
</evidence>
<reference evidence="10" key="2">
    <citation type="submission" date="2020-04" db="EMBL/GenBank/DDBJ databases">
        <authorList>
            <consortium name="NCBI Genome Project"/>
        </authorList>
    </citation>
    <scope>NUCLEOTIDE SEQUENCE</scope>
    <source>
        <strain evidence="10">CBS 342.82</strain>
    </source>
</reference>
<feature type="region of interest" description="Disordered" evidence="6">
    <location>
        <begin position="150"/>
        <end position="241"/>
    </location>
</feature>
<dbReference type="PROSITE" id="PS50157">
    <property type="entry name" value="ZINC_FINGER_C2H2_2"/>
    <property type="match status" value="1"/>
</dbReference>
<dbReference type="GO" id="GO:0005634">
    <property type="term" value="C:nucleus"/>
    <property type="evidence" value="ECO:0007669"/>
    <property type="project" value="UniProtKB-SubCell"/>
</dbReference>
<feature type="region of interest" description="Disordered" evidence="6">
    <location>
        <begin position="731"/>
        <end position="778"/>
    </location>
</feature>
<keyword evidence="1 5" id="KW-0238">DNA-binding</keyword>
<dbReference type="SMART" id="SM00355">
    <property type="entry name" value="ZnF_C2H2"/>
    <property type="match status" value="3"/>
</dbReference>
<dbReference type="InterPro" id="IPR013087">
    <property type="entry name" value="Znf_C2H2_type"/>
</dbReference>
<feature type="domain" description="C2H2-type" evidence="8">
    <location>
        <begin position="249"/>
        <end position="277"/>
    </location>
</feature>
<keyword evidence="9" id="KW-1185">Reference proteome</keyword>
<name>A0A6J3LS66_9PEZI</name>
<reference evidence="10" key="3">
    <citation type="submission" date="2025-08" db="UniProtKB">
        <authorList>
            <consortium name="RefSeq"/>
        </authorList>
    </citation>
    <scope>IDENTIFICATION</scope>
    <source>
        <strain evidence="10">CBS 342.82</strain>
    </source>
</reference>
<feature type="region of interest" description="Disordered" evidence="6">
    <location>
        <begin position="79"/>
        <end position="105"/>
    </location>
</feature>
<accession>A0A6J3LS66</accession>
<dbReference type="InterPro" id="IPR001356">
    <property type="entry name" value="HD"/>
</dbReference>
<feature type="compositionally biased region" description="Low complexity" evidence="6">
    <location>
        <begin position="184"/>
        <end position="225"/>
    </location>
</feature>
<feature type="DNA-binding region" description="Homeobox" evidence="5">
    <location>
        <begin position="25"/>
        <end position="87"/>
    </location>
</feature>
<dbReference type="Proteomes" id="UP000504637">
    <property type="component" value="Unplaced"/>
</dbReference>
<feature type="region of interest" description="Disordered" evidence="6">
    <location>
        <begin position="1"/>
        <end position="25"/>
    </location>
</feature>
<evidence type="ECO:0000256" key="2">
    <source>
        <dbReference type="ARBA" id="ARBA00023155"/>
    </source>
</evidence>
<evidence type="ECO:0000256" key="5">
    <source>
        <dbReference type="PROSITE-ProRule" id="PRU00108"/>
    </source>
</evidence>
<dbReference type="CDD" id="cd00086">
    <property type="entry name" value="homeodomain"/>
    <property type="match status" value="1"/>
</dbReference>
<organism evidence="10">
    <name type="scientific">Dissoconium aciculare CBS 342.82</name>
    <dbReference type="NCBI Taxonomy" id="1314786"/>
    <lineage>
        <taxon>Eukaryota</taxon>
        <taxon>Fungi</taxon>
        <taxon>Dikarya</taxon>
        <taxon>Ascomycota</taxon>
        <taxon>Pezizomycotina</taxon>
        <taxon>Dothideomycetes</taxon>
        <taxon>Dothideomycetidae</taxon>
        <taxon>Mycosphaerellales</taxon>
        <taxon>Dissoconiaceae</taxon>
        <taxon>Dissoconium</taxon>
    </lineage>
</organism>
<dbReference type="PROSITE" id="PS50071">
    <property type="entry name" value="HOMEOBOX_2"/>
    <property type="match status" value="1"/>
</dbReference>
<feature type="compositionally biased region" description="Low complexity" evidence="6">
    <location>
        <begin position="166"/>
        <end position="176"/>
    </location>
</feature>
<evidence type="ECO:0000313" key="9">
    <source>
        <dbReference type="Proteomes" id="UP000504637"/>
    </source>
</evidence>
<evidence type="ECO:0000256" key="1">
    <source>
        <dbReference type="ARBA" id="ARBA00023125"/>
    </source>
</evidence>
<dbReference type="InterPro" id="IPR006600">
    <property type="entry name" value="HTH_CenpB_DNA-bd_dom"/>
</dbReference>
<dbReference type="OrthoDB" id="5399138at2759"/>
<dbReference type="RefSeq" id="XP_033455681.1">
    <property type="nucleotide sequence ID" value="XM_033605885.1"/>
</dbReference>
<keyword evidence="4" id="KW-0862">Zinc</keyword>
<evidence type="ECO:0000256" key="4">
    <source>
        <dbReference type="PROSITE-ProRule" id="PRU00042"/>
    </source>
</evidence>
<dbReference type="PANTHER" id="PTHR11850">
    <property type="entry name" value="HOMEOBOX PROTEIN TRANSCRIPTION FACTORS"/>
    <property type="match status" value="1"/>
</dbReference>
<gene>
    <name evidence="10" type="ORF">K489DRAFT_384561</name>
</gene>
<dbReference type="InterPro" id="IPR009057">
    <property type="entry name" value="Homeodomain-like_sf"/>
</dbReference>
<dbReference type="SUPFAM" id="SSF46689">
    <property type="entry name" value="Homeodomain-like"/>
    <property type="match status" value="1"/>
</dbReference>
<dbReference type="InterPro" id="IPR050224">
    <property type="entry name" value="TALE_homeobox"/>
</dbReference>
<evidence type="ECO:0000313" key="10">
    <source>
        <dbReference type="RefSeq" id="XP_033455681.1"/>
    </source>
</evidence>
<dbReference type="GeneID" id="54363685"/>
<reference evidence="10" key="1">
    <citation type="submission" date="2020-01" db="EMBL/GenBank/DDBJ databases">
        <authorList>
            <consortium name="DOE Joint Genome Institute"/>
            <person name="Haridas S."/>
            <person name="Albert R."/>
            <person name="Binder M."/>
            <person name="Bloem J."/>
            <person name="Labutti K."/>
            <person name="Salamov A."/>
            <person name="Andreopoulos B."/>
            <person name="Baker S.E."/>
            <person name="Barry K."/>
            <person name="Bills G."/>
            <person name="Bluhm B.H."/>
            <person name="Cannon C."/>
            <person name="Castanera R."/>
            <person name="Culley D.E."/>
            <person name="Daum C."/>
            <person name="Ezra D."/>
            <person name="Gonzalez J.B."/>
            <person name="Henrissat B."/>
            <person name="Kuo A."/>
            <person name="Liang C."/>
            <person name="Lipzen A."/>
            <person name="Lutzoni F."/>
            <person name="Magnuson J."/>
            <person name="Mondo S."/>
            <person name="Nolan M."/>
            <person name="Ohm R."/>
            <person name="Pangilinan J."/>
            <person name="Park H.-J."/>
            <person name="Ramirez L."/>
            <person name="Alfaro M."/>
            <person name="Sun H."/>
            <person name="Tritt A."/>
            <person name="Yoshinaga Y."/>
            <person name="Zwiers L.-H."/>
            <person name="Turgeon B.G."/>
            <person name="Goodwin S.B."/>
            <person name="Spatafora J.W."/>
            <person name="Crous P.W."/>
            <person name="Grigoriev I.V."/>
        </authorList>
    </citation>
    <scope>NUCLEOTIDE SEQUENCE</scope>
    <source>
        <strain evidence="10">CBS 342.82</strain>
    </source>
</reference>
<keyword evidence="2 5" id="KW-0371">Homeobox</keyword>
<keyword evidence="3 5" id="KW-0539">Nucleus</keyword>
<dbReference type="Pfam" id="PF03221">
    <property type="entry name" value="HTH_Tnp_Tc5"/>
    <property type="match status" value="1"/>
</dbReference>
<dbReference type="GO" id="GO:0006355">
    <property type="term" value="P:regulation of DNA-templated transcription"/>
    <property type="evidence" value="ECO:0007669"/>
    <property type="project" value="InterPro"/>
</dbReference>
<evidence type="ECO:0000259" key="8">
    <source>
        <dbReference type="PROSITE" id="PS50157"/>
    </source>
</evidence>
<dbReference type="PROSITE" id="PS00028">
    <property type="entry name" value="ZINC_FINGER_C2H2_1"/>
    <property type="match status" value="2"/>
</dbReference>
<evidence type="ECO:0008006" key="11">
    <source>
        <dbReference type="Google" id="ProtNLM"/>
    </source>
</evidence>
<feature type="compositionally biased region" description="Basic residues" evidence="6">
    <location>
        <begin position="226"/>
        <end position="235"/>
    </location>
</feature>